<dbReference type="Pfam" id="PF14223">
    <property type="entry name" value="Retrotran_gag_2"/>
    <property type="match status" value="1"/>
</dbReference>
<keyword evidence="7" id="KW-0812">Transmembrane</keyword>
<sequence length="1875" mass="212567">MLTSVNYTVWAMKMRSTLKVHKAWKILSAETIEGEKDEEKNDMAIALIFQSIPEALVLQIGELETAKEVWEAIKSKHVGAERVKEARLQTLMAEFDRITMKETESIDSFSDKLAEIASKTAALGENIETPKLVKKFLKSVPRKKYIQIVASLEQVLDLNKISFEEIVGRLKVYEDRVCPEEETQDDQTKLMYSNSETNYQGDYRNRGRGGRGYYRGRGRGRNGGRDLTNVTCFRCDKTGHFASQCPDRLLKLQEAQEAETKSTQDADELMMHEVVFLNENHCVPSKFETNLEGEEFWYLDNGASNHMTGDRRYFNQLDESVTGKFRFGDDSRIDIKGKGTITFTDTEGRSRVMSDVYFIPDLRSNIISLGQATESGCDIRLKGEHLRMFDRDGKLLVQAERSKNRLYKVHMGLKNRTSLLLTTISETCRWHARLGHINFATMKSMIDKEIVQGVPTITLQKEICGSCLLGKQTRHMFPQATSFRATKKLELIHGDLCGPITPSTSAGNRYIFVLIDDFSRYMWTILLKEKGDAFLKFRNFKALVEKECETRIQTFRTDRGGEFCSHEFNLFCEEAGIKRHLAAPYTPQQNGVVERRNRTLMEMTRSILKHMRMPNYLWGEAIRHSTYLLNRVATRALTDKTPYECLRERRPTIAHIRIFGCIAYAKIDKPHLKKLDDRSRMLVHLGIEPGTKAYRLLDPQEQKIVVSHDVVFDETKGWNWKHNSSTKDGDGSFIITFHGYGNHGLSQSEEQVEAETTDLIGTGQETVQPEHDTHDEVEGEDDIESGQNEEEHNDETQNSSPIVLRRSQRSHNPPKYLQDYVLLAEEEGEFLLLCLNNEPRNFHEAKEAKEWTLACEEEISSIEKHKTWNLVDLPSGVKPIGLKWVFKLKRNSNGSINKYKARLVAKGYVQQYGVDFEEVFAPVARIETIRLLINLAASHAWEIHHLDVKTAFLHGELKETVYVCQPEGFEKTGSEDKVYKLNKALYGLRQSPRAWNNKLNHILLELQFKKCSKEPSVYRKEVGSHLFVIAVYVDDLFVTGTSLDVINKFKQEMSSNFDMSDLGKLTYYLGIEVTQHKEGIILNQTRYAQKILEEAGMKDCNPVHTPMETGFKPSKSENEKEVDAHIYRKNVGCLRYLLHTRPDLFYCVGVLSRYMQSPREIHAAAMKQCLRYLKGTVTLGVTYNRTTKVPRLIGFSDSSHNVDEDDGKSTAGHVFYLGRSPISWCSQKQDIVALSSCEAEFMAGTEAAKQAIWLQDLLSEITGTSCEKVTICIDNQSAIALTKNPVFHGRSKHIHRRYHFIRECVENGLIEVTHVPGTEQKADILTKALGRIKFKEMRELIGVQDLKKEEFKLKEENVGLGGGVGGLIAGAATAAAVAMGVSLSDTNIEKTFSPPLTDASGATARRRRNLSLFSRLVFFSSLLPSLCNLVFYFCKPFTSNFLSSSPLLNPLFDVVFSDGAKKGSPSHLQSLPKPCDSKTAVVETLDFTCAQNFHPEICLRLHLVNISAGPYCFSDLLRRAAKPPAVDTSSAPDPSCRLLTLTLPSSEMSASMTRPLPYHRSCRVSNVCCPTTLILGFPLMGPASFVGPLPLRPRTISCDPTLLPKEPRFALICVWSSMSQCRCRFSVLSGNGHHLNCESPSLMCSFKYSLRTLVLGLARATLYGFLLKNHGFVLLSLISRRGDIGHHSSLSKYLIPTTISTNFKNLSFTINYRFWIKLQQEVIGSLVRDLFLLFSASKRYLFKLPRSGFFLMWQTDYKPCVEFLNLLGRHGFLVREDPPVLLRSRINLFKPRRPTFLYQTLGRILAKALLEVVLLVPTRPMSLVSFSMLLRLLTVTSLSSTTLLVEDLSTTLDLTRTKLPSCVLDHISLEIFVDE</sequence>
<dbReference type="Pfam" id="PF07727">
    <property type="entry name" value="RVT_2"/>
    <property type="match status" value="1"/>
</dbReference>
<name>A0A5S9WX28_ARATH</name>
<dbReference type="Proteomes" id="UP000434276">
    <property type="component" value="Unassembled WGS sequence"/>
</dbReference>
<dbReference type="GO" id="GO:0003676">
    <property type="term" value="F:nucleic acid binding"/>
    <property type="evidence" value="ECO:0007669"/>
    <property type="project" value="InterPro"/>
</dbReference>
<dbReference type="InterPro" id="IPR043502">
    <property type="entry name" value="DNA/RNA_pol_sf"/>
</dbReference>
<dbReference type="Pfam" id="PF25597">
    <property type="entry name" value="SH3_retrovirus"/>
    <property type="match status" value="1"/>
</dbReference>
<dbReference type="PROSITE" id="PS50994">
    <property type="entry name" value="INTEGRASE"/>
    <property type="match status" value="1"/>
</dbReference>
<evidence type="ECO:0000256" key="6">
    <source>
        <dbReference type="SAM" id="MobiDB-lite"/>
    </source>
</evidence>
<dbReference type="PROSITE" id="PS50158">
    <property type="entry name" value="ZF_CCHC"/>
    <property type="match status" value="1"/>
</dbReference>
<dbReference type="PANTHER" id="PTHR42648:SF25">
    <property type="entry name" value="RNA-DIRECTED DNA POLYMERASE"/>
    <property type="match status" value="1"/>
</dbReference>
<evidence type="ECO:0000313" key="10">
    <source>
        <dbReference type="EMBL" id="CAA0357000.1"/>
    </source>
</evidence>
<gene>
    <name evidence="10" type="ORF">C24_LOCUS7333</name>
</gene>
<dbReference type="SUPFAM" id="SSF56672">
    <property type="entry name" value="DNA/RNA polymerases"/>
    <property type="match status" value="1"/>
</dbReference>
<keyword evidence="3" id="KW-0064">Aspartyl protease</keyword>
<feature type="domain" description="Integrase catalytic" evidence="9">
    <location>
        <begin position="484"/>
        <end position="650"/>
    </location>
</feature>
<dbReference type="InterPro" id="IPR039537">
    <property type="entry name" value="Retrotran_Ty1/copia-like"/>
</dbReference>
<dbReference type="CDD" id="cd09272">
    <property type="entry name" value="RNase_HI_RT_Ty1"/>
    <property type="match status" value="1"/>
</dbReference>
<feature type="transmembrane region" description="Helical" evidence="7">
    <location>
        <begin position="1412"/>
        <end position="1433"/>
    </location>
</feature>
<dbReference type="Pfam" id="PF00665">
    <property type="entry name" value="rve"/>
    <property type="match status" value="1"/>
</dbReference>
<evidence type="ECO:0000256" key="3">
    <source>
        <dbReference type="ARBA" id="ARBA00022750"/>
    </source>
</evidence>
<keyword evidence="5" id="KW-0862">Zinc</keyword>
<reference evidence="10 11" key="1">
    <citation type="submission" date="2019-12" db="EMBL/GenBank/DDBJ databases">
        <authorList>
            <person name="Jiao W.-B."/>
            <person name="Schneeberger K."/>
        </authorList>
    </citation>
    <scope>NUCLEOTIDE SEQUENCE [LARGE SCALE GENOMIC DNA]</scope>
    <source>
        <strain evidence="11">cv. C24</strain>
    </source>
</reference>
<dbReference type="InterPro" id="IPR036397">
    <property type="entry name" value="RNaseH_sf"/>
</dbReference>
<dbReference type="InterPro" id="IPR012337">
    <property type="entry name" value="RNaseH-like_sf"/>
</dbReference>
<evidence type="ECO:0000256" key="4">
    <source>
        <dbReference type="ARBA" id="ARBA00022801"/>
    </source>
</evidence>
<feature type="domain" description="CCHC-type" evidence="8">
    <location>
        <begin position="232"/>
        <end position="247"/>
    </location>
</feature>
<dbReference type="InterPro" id="IPR025724">
    <property type="entry name" value="GAG-pre-integrase_dom"/>
</dbReference>
<dbReference type="Gene3D" id="3.30.420.10">
    <property type="entry name" value="Ribonuclease H-like superfamily/Ribonuclease H"/>
    <property type="match status" value="1"/>
</dbReference>
<evidence type="ECO:0000256" key="2">
    <source>
        <dbReference type="ARBA" id="ARBA00022723"/>
    </source>
</evidence>
<feature type="transmembrane region" description="Helical" evidence="7">
    <location>
        <begin position="1358"/>
        <end position="1383"/>
    </location>
</feature>
<dbReference type="GO" id="GO:0015074">
    <property type="term" value="P:DNA integration"/>
    <property type="evidence" value="ECO:0007669"/>
    <property type="project" value="InterPro"/>
</dbReference>
<dbReference type="Pfam" id="PF22936">
    <property type="entry name" value="Pol_BBD"/>
    <property type="match status" value="1"/>
</dbReference>
<dbReference type="GO" id="GO:0006508">
    <property type="term" value="P:proteolysis"/>
    <property type="evidence" value="ECO:0007669"/>
    <property type="project" value="UniProtKB-KW"/>
</dbReference>
<dbReference type="Pfam" id="PF00098">
    <property type="entry name" value="zf-CCHC"/>
    <property type="match status" value="1"/>
</dbReference>
<keyword evidence="1" id="KW-0645">Protease</keyword>
<dbReference type="InterPro" id="IPR013103">
    <property type="entry name" value="RVT_2"/>
</dbReference>
<evidence type="ECO:0000256" key="7">
    <source>
        <dbReference type="SAM" id="Phobius"/>
    </source>
</evidence>
<feature type="compositionally biased region" description="Basic residues" evidence="6">
    <location>
        <begin position="206"/>
        <end position="220"/>
    </location>
</feature>
<protein>
    <submittedName>
        <fullName evidence="10">Uncharacterized protein</fullName>
    </submittedName>
</protein>
<dbReference type="InterPro" id="IPR001584">
    <property type="entry name" value="Integrase_cat-core"/>
</dbReference>
<dbReference type="PANTHER" id="PTHR42648">
    <property type="entry name" value="TRANSPOSASE, PUTATIVE-RELATED"/>
    <property type="match status" value="1"/>
</dbReference>
<keyword evidence="5" id="KW-0863">Zinc-finger</keyword>
<keyword evidence="4" id="KW-0378">Hydrolase</keyword>
<evidence type="ECO:0000256" key="5">
    <source>
        <dbReference type="PROSITE-ProRule" id="PRU00047"/>
    </source>
</evidence>
<feature type="region of interest" description="Disordered" evidence="6">
    <location>
        <begin position="197"/>
        <end position="220"/>
    </location>
</feature>
<dbReference type="SMART" id="SM00343">
    <property type="entry name" value="ZnF_C2HC"/>
    <property type="match status" value="1"/>
</dbReference>
<organism evidence="10 11">
    <name type="scientific">Arabidopsis thaliana</name>
    <name type="common">Mouse-ear cress</name>
    <dbReference type="NCBI Taxonomy" id="3702"/>
    <lineage>
        <taxon>Eukaryota</taxon>
        <taxon>Viridiplantae</taxon>
        <taxon>Streptophyta</taxon>
        <taxon>Embryophyta</taxon>
        <taxon>Tracheophyta</taxon>
        <taxon>Spermatophyta</taxon>
        <taxon>Magnoliopsida</taxon>
        <taxon>eudicotyledons</taxon>
        <taxon>Gunneridae</taxon>
        <taxon>Pentapetalae</taxon>
        <taxon>rosids</taxon>
        <taxon>malvids</taxon>
        <taxon>Brassicales</taxon>
        <taxon>Brassicaceae</taxon>
        <taxon>Camelineae</taxon>
        <taxon>Arabidopsis</taxon>
    </lineage>
</organism>
<feature type="compositionally biased region" description="Acidic residues" evidence="6">
    <location>
        <begin position="777"/>
        <end position="793"/>
    </location>
</feature>
<dbReference type="OrthoDB" id="422771at2759"/>
<dbReference type="Pfam" id="PF13976">
    <property type="entry name" value="gag_pre-integrs"/>
    <property type="match status" value="1"/>
</dbReference>
<evidence type="ECO:0000259" key="9">
    <source>
        <dbReference type="PROSITE" id="PS50994"/>
    </source>
</evidence>
<keyword evidence="7" id="KW-0472">Membrane</keyword>
<dbReference type="Gene3D" id="4.10.60.10">
    <property type="entry name" value="Zinc finger, CCHC-type"/>
    <property type="match status" value="1"/>
</dbReference>
<dbReference type="EMBL" id="CACSHJ010000088">
    <property type="protein sequence ID" value="CAA0357000.1"/>
    <property type="molecule type" value="Genomic_DNA"/>
</dbReference>
<dbReference type="InterPro" id="IPR001878">
    <property type="entry name" value="Znf_CCHC"/>
</dbReference>
<dbReference type="GO" id="GO:0004190">
    <property type="term" value="F:aspartic-type endopeptidase activity"/>
    <property type="evidence" value="ECO:0007669"/>
    <property type="project" value="UniProtKB-KW"/>
</dbReference>
<evidence type="ECO:0000313" key="11">
    <source>
        <dbReference type="Proteomes" id="UP000434276"/>
    </source>
</evidence>
<evidence type="ECO:0000259" key="8">
    <source>
        <dbReference type="PROSITE" id="PS50158"/>
    </source>
</evidence>
<dbReference type="SUPFAM" id="SSF57756">
    <property type="entry name" value="Retrovirus zinc finger-like domains"/>
    <property type="match status" value="1"/>
</dbReference>
<dbReference type="InterPro" id="IPR057670">
    <property type="entry name" value="SH3_retrovirus"/>
</dbReference>
<keyword evidence="2" id="KW-0479">Metal-binding</keyword>
<dbReference type="InterPro" id="IPR054722">
    <property type="entry name" value="PolX-like_BBD"/>
</dbReference>
<dbReference type="GO" id="GO:0008270">
    <property type="term" value="F:zinc ion binding"/>
    <property type="evidence" value="ECO:0007669"/>
    <property type="project" value="UniProtKB-KW"/>
</dbReference>
<accession>A0A5S9WX28</accession>
<dbReference type="InterPro" id="IPR036875">
    <property type="entry name" value="Znf_CCHC_sf"/>
</dbReference>
<proteinExistence type="predicted"/>
<keyword evidence="7" id="KW-1133">Transmembrane helix</keyword>
<evidence type="ECO:0000256" key="1">
    <source>
        <dbReference type="ARBA" id="ARBA00022670"/>
    </source>
</evidence>
<feature type="region of interest" description="Disordered" evidence="6">
    <location>
        <begin position="763"/>
        <end position="809"/>
    </location>
</feature>
<dbReference type="SUPFAM" id="SSF53098">
    <property type="entry name" value="Ribonuclease H-like"/>
    <property type="match status" value="1"/>
</dbReference>